<dbReference type="EMBL" id="ATLV01013151">
    <property type="status" value="NOT_ANNOTATED_CDS"/>
    <property type="molecule type" value="Genomic_DNA"/>
</dbReference>
<proteinExistence type="predicted"/>
<sequence>MLETMQTSGSAATCCHVVRLWGGMEMDASCQCLAGGTAHVGISIREKTYTSPFRDVRASGTRVARVAAITKARHREWRSNCVEVNVCLYLVAPLPLNPFAFGIISQTDTALLPNQSTAWLSGEQLNYMKHTHQQPMRSHEESHILSPRGLVLV</sequence>
<dbReference type="EnsemblMetazoa" id="ASIC004665-RA">
    <property type="protein sequence ID" value="ASIC004665-PA"/>
    <property type="gene ID" value="ASIC004665"/>
</dbReference>
<evidence type="ECO:0000313" key="1">
    <source>
        <dbReference type="EMBL" id="KFB37369.1"/>
    </source>
</evidence>
<organism evidence="1">
    <name type="scientific">Anopheles sinensis</name>
    <name type="common">Mosquito</name>
    <dbReference type="NCBI Taxonomy" id="74873"/>
    <lineage>
        <taxon>Eukaryota</taxon>
        <taxon>Metazoa</taxon>
        <taxon>Ecdysozoa</taxon>
        <taxon>Arthropoda</taxon>
        <taxon>Hexapoda</taxon>
        <taxon>Insecta</taxon>
        <taxon>Pterygota</taxon>
        <taxon>Neoptera</taxon>
        <taxon>Endopterygota</taxon>
        <taxon>Diptera</taxon>
        <taxon>Nematocera</taxon>
        <taxon>Culicoidea</taxon>
        <taxon>Culicidae</taxon>
        <taxon>Anophelinae</taxon>
        <taxon>Anopheles</taxon>
    </lineage>
</organism>
<evidence type="ECO:0000313" key="2">
    <source>
        <dbReference type="EnsemblMetazoa" id="ASIC004665-PA"/>
    </source>
</evidence>
<dbReference type="EMBL" id="KE524842">
    <property type="protein sequence ID" value="KFB37369.1"/>
    <property type="molecule type" value="Genomic_DNA"/>
</dbReference>
<dbReference type="VEuPathDB" id="VectorBase:ASIC004665"/>
<dbReference type="AlphaFoldDB" id="A0A084VHC5"/>
<evidence type="ECO:0000313" key="3">
    <source>
        <dbReference type="Proteomes" id="UP000030765"/>
    </source>
</evidence>
<dbReference type="Proteomes" id="UP000030765">
    <property type="component" value="Unassembled WGS sequence"/>
</dbReference>
<keyword evidence="3" id="KW-1185">Reference proteome</keyword>
<protein>
    <submittedName>
        <fullName evidence="1 2">Uncharacterized protein</fullName>
    </submittedName>
</protein>
<gene>
    <name evidence="1" type="ORF">ZHAS_00004665</name>
</gene>
<reference evidence="2" key="2">
    <citation type="submission" date="2020-05" db="UniProtKB">
        <authorList>
            <consortium name="EnsemblMetazoa"/>
        </authorList>
    </citation>
    <scope>IDENTIFICATION</scope>
</reference>
<accession>A0A084VHC5</accession>
<reference evidence="1 3" key="1">
    <citation type="journal article" date="2014" name="BMC Genomics">
        <title>Genome sequence of Anopheles sinensis provides insight into genetics basis of mosquito competence for malaria parasites.</title>
        <authorList>
            <person name="Zhou D."/>
            <person name="Zhang D."/>
            <person name="Ding G."/>
            <person name="Shi L."/>
            <person name="Hou Q."/>
            <person name="Ye Y."/>
            <person name="Xu Y."/>
            <person name="Zhou H."/>
            <person name="Xiong C."/>
            <person name="Li S."/>
            <person name="Yu J."/>
            <person name="Hong S."/>
            <person name="Yu X."/>
            <person name="Zou P."/>
            <person name="Chen C."/>
            <person name="Chang X."/>
            <person name="Wang W."/>
            <person name="Lv Y."/>
            <person name="Sun Y."/>
            <person name="Ma L."/>
            <person name="Shen B."/>
            <person name="Zhu C."/>
        </authorList>
    </citation>
    <scope>NUCLEOTIDE SEQUENCE [LARGE SCALE GENOMIC DNA]</scope>
</reference>
<name>A0A084VHC5_ANOSI</name>